<proteinExistence type="predicted"/>
<evidence type="ECO:0000313" key="1">
    <source>
        <dbReference type="EMBL" id="MEQ2441662.1"/>
    </source>
</evidence>
<sequence length="387" mass="43347">MLTNLNWLSPGQVYPPASEAERLNRYHTNEQLFLCVLPDSWREGFQRLADARRIRDDQVDLLLCYHHFLSTKMADLVCGNGPVIASETNADAMARLLEQKRIGVCLYEAFLDVSRFGNAVCKLIGETISLIPPRYWFPIFDPEDGRTVTAQVLAWPADPDENGRNTALLVEIHTAGQVEKRRYAFEEESGRIGTPDGDPQIVETGLSGQAVQVLTNLTHSGDPFGVDDYAPVNSLIQKLLWRLACVDRVLDRHSSPSLTGPSDCLEFDEAADEYVYKSGSYFSRDESATPQMQYLTWDGKLEESFTEIEMLLKQLFFLSGLAPCVQTGSETNTANTGLQEKARRILNQNNFAVKEILCMLAQKNEIPLAFDGFSLRWPLDGNVTGLI</sequence>
<reference evidence="1 2" key="1">
    <citation type="submission" date="2024-03" db="EMBL/GenBank/DDBJ databases">
        <title>Human intestinal bacterial collection.</title>
        <authorList>
            <person name="Pauvert C."/>
            <person name="Hitch T.C.A."/>
            <person name="Clavel T."/>
        </authorList>
    </citation>
    <scope>NUCLEOTIDE SEQUENCE [LARGE SCALE GENOMIC DNA]</scope>
    <source>
        <strain evidence="1 2">CLA-JM-H44</strain>
    </source>
</reference>
<evidence type="ECO:0000313" key="2">
    <source>
        <dbReference type="Proteomes" id="UP001489509"/>
    </source>
</evidence>
<gene>
    <name evidence="1" type="ORF">WMO26_12565</name>
</gene>
<accession>A0ABV1E4S7</accession>
<comment type="caution">
    <text evidence="1">The sequence shown here is derived from an EMBL/GenBank/DDBJ whole genome shotgun (WGS) entry which is preliminary data.</text>
</comment>
<dbReference type="RefSeq" id="WP_349220887.1">
    <property type="nucleotide sequence ID" value="NZ_JBBMFD010000033.1"/>
</dbReference>
<protein>
    <submittedName>
        <fullName evidence="1">Uncharacterized protein</fullName>
    </submittedName>
</protein>
<name>A0ABV1E4S7_9FIRM</name>
<dbReference type="EMBL" id="JBBMFD010000033">
    <property type="protein sequence ID" value="MEQ2441662.1"/>
    <property type="molecule type" value="Genomic_DNA"/>
</dbReference>
<dbReference type="Proteomes" id="UP001489509">
    <property type="component" value="Unassembled WGS sequence"/>
</dbReference>
<organism evidence="1 2">
    <name type="scientific">Solibaculum intestinale</name>
    <dbReference type="NCBI Taxonomy" id="3133165"/>
    <lineage>
        <taxon>Bacteria</taxon>
        <taxon>Bacillati</taxon>
        <taxon>Bacillota</taxon>
        <taxon>Clostridia</taxon>
        <taxon>Eubacteriales</taxon>
        <taxon>Oscillospiraceae</taxon>
        <taxon>Solibaculum</taxon>
    </lineage>
</organism>
<keyword evidence="2" id="KW-1185">Reference proteome</keyword>